<dbReference type="SUPFAM" id="SSF56112">
    <property type="entry name" value="Protein kinase-like (PK-like)"/>
    <property type="match status" value="1"/>
</dbReference>
<dbReference type="PRINTS" id="PR00449">
    <property type="entry name" value="RASTRNSFRMNG"/>
</dbReference>
<dbReference type="SUPFAM" id="SSF48371">
    <property type="entry name" value="ARM repeat"/>
    <property type="match status" value="2"/>
</dbReference>
<feature type="repeat" description="ANK" evidence="14">
    <location>
        <begin position="729"/>
        <end position="754"/>
    </location>
</feature>
<comment type="cofactor">
    <cofactor evidence="1">
        <name>Mg(2+)</name>
        <dbReference type="ChEBI" id="CHEBI:18420"/>
    </cofactor>
</comment>
<dbReference type="InterPro" id="IPR036322">
    <property type="entry name" value="WD40_repeat_dom_sf"/>
</dbReference>
<organism evidence="19 20">
    <name type="scientific">Mya arenaria</name>
    <name type="common">Soft-shell clam</name>
    <dbReference type="NCBI Taxonomy" id="6604"/>
    <lineage>
        <taxon>Eukaryota</taxon>
        <taxon>Metazoa</taxon>
        <taxon>Spiralia</taxon>
        <taxon>Lophotrochozoa</taxon>
        <taxon>Mollusca</taxon>
        <taxon>Bivalvia</taxon>
        <taxon>Autobranchia</taxon>
        <taxon>Heteroconchia</taxon>
        <taxon>Euheterodonta</taxon>
        <taxon>Imparidentia</taxon>
        <taxon>Neoheterodontei</taxon>
        <taxon>Myida</taxon>
        <taxon>Myoidea</taxon>
        <taxon>Myidae</taxon>
        <taxon>Mya</taxon>
    </lineage>
</organism>
<dbReference type="Gene3D" id="1.25.10.10">
    <property type="entry name" value="Leucine-rich Repeat Variant"/>
    <property type="match status" value="1"/>
</dbReference>
<dbReference type="SMART" id="SM00248">
    <property type="entry name" value="ANK"/>
    <property type="match status" value="2"/>
</dbReference>
<dbReference type="Pfam" id="PF00560">
    <property type="entry name" value="LRR_1"/>
    <property type="match status" value="1"/>
</dbReference>
<dbReference type="PROSITE" id="PS50297">
    <property type="entry name" value="ANK_REP_REGION"/>
    <property type="match status" value="1"/>
</dbReference>
<dbReference type="InterPro" id="IPR020859">
    <property type="entry name" value="ROC"/>
</dbReference>
<dbReference type="Proteomes" id="UP001164746">
    <property type="component" value="Chromosome 14"/>
</dbReference>
<evidence type="ECO:0000256" key="15">
    <source>
        <dbReference type="PROSITE-ProRule" id="PRU10141"/>
    </source>
</evidence>
<dbReference type="InterPro" id="IPR002110">
    <property type="entry name" value="Ankyrin_rpt"/>
</dbReference>
<evidence type="ECO:0000256" key="11">
    <source>
        <dbReference type="ARBA" id="ARBA00023134"/>
    </source>
</evidence>
<dbReference type="InterPro" id="IPR036770">
    <property type="entry name" value="Ankyrin_rpt-contain_sf"/>
</dbReference>
<dbReference type="Pfam" id="PF23744">
    <property type="entry name" value="ARM_LRRK2"/>
    <property type="match status" value="1"/>
</dbReference>
<evidence type="ECO:0000259" key="18">
    <source>
        <dbReference type="PROSITE" id="PS51424"/>
    </source>
</evidence>
<gene>
    <name evidence="19" type="ORF">MAR_012373</name>
</gene>
<dbReference type="Gene3D" id="1.10.10.10">
    <property type="entry name" value="Winged helix-like DNA-binding domain superfamily/Winged helix DNA-binding domain"/>
    <property type="match status" value="1"/>
</dbReference>
<keyword evidence="10 15" id="KW-0067">ATP-binding</keyword>
<keyword evidence="20" id="KW-1185">Reference proteome</keyword>
<dbReference type="InterPro" id="IPR036388">
    <property type="entry name" value="WH-like_DNA-bd_sf"/>
</dbReference>
<dbReference type="Gene3D" id="1.25.40.20">
    <property type="entry name" value="Ankyrin repeat-containing domain"/>
    <property type="match status" value="1"/>
</dbReference>
<keyword evidence="5" id="KW-0433">Leucine-rich repeat</keyword>
<dbReference type="EMBL" id="CP111025">
    <property type="protein sequence ID" value="WAR26669.1"/>
    <property type="molecule type" value="Genomic_DNA"/>
</dbReference>
<feature type="domain" description="Roc" evidence="18">
    <location>
        <begin position="1380"/>
        <end position="1580"/>
    </location>
</feature>
<dbReference type="Gene3D" id="3.80.10.10">
    <property type="entry name" value="Ribonuclease Inhibitor"/>
    <property type="match status" value="2"/>
</dbReference>
<dbReference type="InterPro" id="IPR056597">
    <property type="entry name" value="ARM_LRRK2"/>
</dbReference>
<evidence type="ECO:0000256" key="10">
    <source>
        <dbReference type="ARBA" id="ARBA00022840"/>
    </source>
</evidence>
<dbReference type="InterPro" id="IPR005225">
    <property type="entry name" value="Small_GTP-bd"/>
</dbReference>
<dbReference type="InterPro" id="IPR051420">
    <property type="entry name" value="Ser_Thr_Kinases_DiverseReg"/>
</dbReference>
<evidence type="ECO:0000313" key="20">
    <source>
        <dbReference type="Proteomes" id="UP001164746"/>
    </source>
</evidence>
<dbReference type="PROSITE" id="PS51424">
    <property type="entry name" value="ROC"/>
    <property type="match status" value="1"/>
</dbReference>
<dbReference type="InterPro" id="IPR027417">
    <property type="entry name" value="P-loop_NTPase"/>
</dbReference>
<evidence type="ECO:0000256" key="12">
    <source>
        <dbReference type="ARBA" id="ARBA00047899"/>
    </source>
</evidence>
<dbReference type="Pfam" id="PF07714">
    <property type="entry name" value="PK_Tyr_Ser-Thr"/>
    <property type="match status" value="1"/>
</dbReference>
<dbReference type="Pfam" id="PF25497">
    <property type="entry name" value="COR-B"/>
    <property type="match status" value="1"/>
</dbReference>
<dbReference type="InterPro" id="IPR011989">
    <property type="entry name" value="ARM-like"/>
</dbReference>
<evidence type="ECO:0000259" key="17">
    <source>
        <dbReference type="PROSITE" id="PS50011"/>
    </source>
</evidence>
<dbReference type="SUPFAM" id="SSF50978">
    <property type="entry name" value="WD40 repeat-like"/>
    <property type="match status" value="1"/>
</dbReference>
<dbReference type="InterPro" id="IPR003591">
    <property type="entry name" value="Leu-rich_rpt_typical-subtyp"/>
</dbReference>
<evidence type="ECO:0000256" key="1">
    <source>
        <dbReference type="ARBA" id="ARBA00001946"/>
    </source>
</evidence>
<dbReference type="InterPro" id="IPR001611">
    <property type="entry name" value="Leu-rich_rpt"/>
</dbReference>
<feature type="binding site" evidence="15">
    <location>
        <position position="1915"/>
    </location>
    <ligand>
        <name>ATP</name>
        <dbReference type="ChEBI" id="CHEBI:30616"/>
    </ligand>
</feature>
<dbReference type="Pfam" id="PF23745">
    <property type="entry name" value="ANK_LRRK2"/>
    <property type="match status" value="1"/>
</dbReference>
<dbReference type="InterPro" id="IPR017441">
    <property type="entry name" value="Protein_kinase_ATP_BS"/>
</dbReference>
<keyword evidence="6" id="KW-0808">Transferase</keyword>
<keyword evidence="4" id="KW-0723">Serine/threonine-protein kinase</keyword>
<dbReference type="SUPFAM" id="SSF48403">
    <property type="entry name" value="Ankyrin repeat"/>
    <property type="match status" value="1"/>
</dbReference>
<evidence type="ECO:0000256" key="16">
    <source>
        <dbReference type="SAM" id="MobiDB-lite"/>
    </source>
</evidence>
<dbReference type="Gene3D" id="3.30.70.1390">
    <property type="entry name" value="ROC domain from the Parkinson's disease-associated leucine-rich repeat kinase 2"/>
    <property type="match status" value="1"/>
</dbReference>
<evidence type="ECO:0000256" key="9">
    <source>
        <dbReference type="ARBA" id="ARBA00022777"/>
    </source>
</evidence>
<dbReference type="Pfam" id="PF08477">
    <property type="entry name" value="Roc"/>
    <property type="match status" value="1"/>
</dbReference>
<reference evidence="19" key="1">
    <citation type="submission" date="2022-11" db="EMBL/GenBank/DDBJ databases">
        <title>Centuries of genome instability and evolution in soft-shell clam transmissible cancer (bioRxiv).</title>
        <authorList>
            <person name="Hart S.F.M."/>
            <person name="Yonemitsu M.A."/>
            <person name="Giersch R.M."/>
            <person name="Beal B.F."/>
            <person name="Arriagada G."/>
            <person name="Davis B.W."/>
            <person name="Ostrander E.A."/>
            <person name="Goff S.P."/>
            <person name="Metzger M.J."/>
        </authorList>
    </citation>
    <scope>NUCLEOTIDE SEQUENCE</scope>
    <source>
        <strain evidence="19">MELC-2E11</strain>
        <tissue evidence="19">Siphon/mantle</tissue>
    </source>
</reference>
<dbReference type="PROSITE" id="PS51450">
    <property type="entry name" value="LRR"/>
    <property type="match status" value="5"/>
</dbReference>
<dbReference type="InterPro" id="IPR056602">
    <property type="entry name" value="Beta-prop_LRRK2"/>
</dbReference>
<evidence type="ECO:0000256" key="2">
    <source>
        <dbReference type="ARBA" id="ARBA00008171"/>
    </source>
</evidence>
<dbReference type="InterPro" id="IPR001245">
    <property type="entry name" value="Ser-Thr/Tyr_kinase_cat_dom"/>
</dbReference>
<evidence type="ECO:0000256" key="3">
    <source>
        <dbReference type="ARBA" id="ARBA00012513"/>
    </source>
</evidence>
<evidence type="ECO:0000256" key="14">
    <source>
        <dbReference type="PROSITE-ProRule" id="PRU00023"/>
    </source>
</evidence>
<comment type="catalytic activity">
    <reaction evidence="12">
        <text>L-threonyl-[protein] + ATP = O-phospho-L-threonyl-[protein] + ADP + H(+)</text>
        <dbReference type="Rhea" id="RHEA:46608"/>
        <dbReference type="Rhea" id="RHEA-COMP:11060"/>
        <dbReference type="Rhea" id="RHEA-COMP:11605"/>
        <dbReference type="ChEBI" id="CHEBI:15378"/>
        <dbReference type="ChEBI" id="CHEBI:30013"/>
        <dbReference type="ChEBI" id="CHEBI:30616"/>
        <dbReference type="ChEBI" id="CHEBI:61977"/>
        <dbReference type="ChEBI" id="CHEBI:456216"/>
        <dbReference type="EC" id="2.7.11.1"/>
    </reaction>
</comment>
<protein>
    <recommendedName>
        <fullName evidence="3">non-specific serine/threonine protein kinase</fullName>
        <ecNumber evidence="3">2.7.11.1</ecNumber>
    </recommendedName>
</protein>
<feature type="region of interest" description="Disordered" evidence="16">
    <location>
        <begin position="961"/>
        <end position="1004"/>
    </location>
</feature>
<dbReference type="SMART" id="SM00369">
    <property type="entry name" value="LRR_TYP"/>
    <property type="match status" value="7"/>
</dbReference>
<feature type="region of interest" description="Disordered" evidence="16">
    <location>
        <begin position="892"/>
        <end position="944"/>
    </location>
</feature>
<dbReference type="InterPro" id="IPR011009">
    <property type="entry name" value="Kinase-like_dom_sf"/>
</dbReference>
<evidence type="ECO:0000256" key="6">
    <source>
        <dbReference type="ARBA" id="ARBA00022679"/>
    </source>
</evidence>
<dbReference type="InterPro" id="IPR016024">
    <property type="entry name" value="ARM-type_fold"/>
</dbReference>
<dbReference type="EC" id="2.7.11.1" evidence="3"/>
<keyword evidence="8 15" id="KW-0547">Nucleotide-binding</keyword>
<dbReference type="InterPro" id="IPR057263">
    <property type="entry name" value="COR-B"/>
</dbReference>
<dbReference type="InterPro" id="IPR032675">
    <property type="entry name" value="LRR_dom_sf"/>
</dbReference>
<dbReference type="Gene3D" id="1.10.510.10">
    <property type="entry name" value="Transferase(Phosphotransferase) domain 1"/>
    <property type="match status" value="1"/>
</dbReference>
<dbReference type="Gene3D" id="2.130.10.10">
    <property type="entry name" value="YVTN repeat-like/Quinoprotein amine dehydrogenase"/>
    <property type="match status" value="1"/>
</dbReference>
<dbReference type="NCBIfam" id="TIGR00231">
    <property type="entry name" value="small_GTP"/>
    <property type="match status" value="1"/>
</dbReference>
<dbReference type="InterPro" id="IPR032171">
    <property type="entry name" value="COR-A"/>
</dbReference>
<dbReference type="Pfam" id="PF23748">
    <property type="entry name" value="Beta-prop_LRRK2"/>
    <property type="match status" value="1"/>
</dbReference>
<name>A0ABY7FZG6_MYAAR</name>
<evidence type="ECO:0000256" key="13">
    <source>
        <dbReference type="ARBA" id="ARBA00048679"/>
    </source>
</evidence>
<evidence type="ECO:0000256" key="7">
    <source>
        <dbReference type="ARBA" id="ARBA00022737"/>
    </source>
</evidence>
<dbReference type="PANTHER" id="PTHR48005:SF13">
    <property type="entry name" value="SERINE_THREONINE-PROTEIN KINASE DDB_G0278509-RELATED"/>
    <property type="match status" value="1"/>
</dbReference>
<dbReference type="SUPFAM" id="SSF52058">
    <property type="entry name" value="L domain-like"/>
    <property type="match status" value="1"/>
</dbReference>
<keyword evidence="7" id="KW-0677">Repeat</keyword>
<dbReference type="PROSITE" id="PS51419">
    <property type="entry name" value="RAB"/>
    <property type="match status" value="1"/>
</dbReference>
<feature type="domain" description="Protein kinase" evidence="17">
    <location>
        <begin position="1888"/>
        <end position="2124"/>
    </location>
</feature>
<sequence length="2489" mass="280489">MADDMTDSGRHSPFMTPPIMQTSIAVPNAVLTDASDVIRGLSGALMILQQDFEQRKIQLALEEINTTLETDDEEGLIYLSDNHVHQLVFTALDHFPDSLAIQQVGLEVLYLLCKKTKTLLQTSASYKHIHSFLVKRLDVFKGDQYVQEKCLKILAEFLLLETFRSYLSEKGLQYDLFERVSHALLVFSEAPGVTKAAMEVIKNCICHKAFSPTSVREHFMARVADHVIENIHVGVDTSTQLKLLSLLTGEDDTHVCHLISKDVHLTLMEMCLISLNDVTIICDAMELLETISRDPEVQAIMAANSFVQNGLFTIMDVFKLTGNVQKSGLKMIETLVPQILDMSQSKADETARLIIKAVYTAMSIHVDQAHVQVAGCRTLSIVLEYRPSGHMWIGDSQDQKQDPVHNLVVGALLTYRKEAEVFVAACEAIFWIAADNEPLCTSLMNKNVHVAIIDGLRRHRKLARAVETGCRAIRGLCIFLYDHKVSVVGDGLFSVLTDLQGRYSDDGAVQIEVLSAIACLADVNVVRYQCFIERIPEKIISSMAKFPRESMIQEAGLEAFAVLAGAEGGPEMLLNCGALEATLNTLNNALNNILIVKKGLIVLQLLACPSMVLDDLNRQRVVTVICTALTDYTESKGLLSEACVAIQLLVESDKEISHSFIETDCHHRLFELLDNEFAGVQAVASECLYVLSQEQNLKSAMLLSACKKGTLSATQCLLELGADVNTGADTHTPLCLAVQKAHDDIVRLLLRQGVLDLHTPLNLSLEQGTDVVTGLLLQEIGYDRENGVICWNGLNLRSLEKTWIITAITDRQTVLSETEVGRAYLDKIRSGEERRQKRKLAYSKSDSHLRYPYVRLRHKLVTERTQERNIARLERRLPKTITLSITRSTGSRSRKIAVRSNSFGSPTTHTASGQTALPTIITTSPGEESDPFDGPAFNMSPTEEEEWKEFSISGADVAYHKHDPRQQQSPNAKRINMSGQWKRKTSRPGSVSSDDGSISPSSVQLRRKMSAPVLSNLDHFVIPRCLSMVLGQDIEENVHLEWCRLFYFDASENAIDDLSTFVSEDLREYLTNLETVDLHSNKIRCIPNDIYENLPQLTKVDLSSNDIGEFPVCLLHCKFLKEVRLSRNKITRFVEFGQDTPANHSLRHLDMSRNELDKIPDTFGVAFPKLEELLLNNNKVCTLPPTLNLPSLRTLDLAHNHVERIEHTFLSTCKGIEMIDLSFNRLSEKTIHILCRFSEQKIDVIIFFHILRVLDICENDLNGLPPLLMWKSRTMKDFIASSNNITKLDLKDAKVWSKLEKLHLAKNDIAEIPKEIGYCTCLNSLDISHNVRIRSLPDELGKCSRLYELNITKLELDINKSVLRGRVKDIISYLHNRLKKAQRYYRMKLMVVGYGGRGKTSLLKTLMKIKTNEREDRPTVGVVVKDWVYFKMDRKKSEDNSVWFKGGARKVEYTLSTWDFAGQEDFYSTHSCYLSNRAVYLVVFDLRKGVSEVEKLKSWLVSIRSRAPGCPVIVIGTHLDKLSDESRHGSTLNDVRDVLIEFNQEPGFPTIKKAFYVDASSDDENMEQLRNYIKETVNNLDIRGRRVMGEKIPASYVHLADVLLAKAKSPTCIYPVLDKKELLKMVNEQAIDLDEDELDQAIRFLHEAGVVLHYDDSTLQLRDYYFIDPGWLCELMARIITVKQINPFISGNGILGKKEIKVLFKDIKEFPAKLIPQYIKLLEKRPSRCKDSEMFSSEKQLVWRRGVYSFWKEEKYILLAYEPRDGNKMECIQITVPATKQGVKLLCRAVDEIDSLIDEWYPGLTSIDPIKGQPVLEVLTPCTQCIGTDADKHLFSINYLQKAASEDDIVRCPLHGGEVALSELAPDLILGDIEDEFKLEQNAFTFDELPSNQLGDGSFGGVFKGEYKGQTVAVKLFKEIADVHSVKMLRQEATILQSLCHPSVVALLAVGVRPPLIVIEYAAHGTLASLVKEGVEHNKRDIRQLKHKIAMQVNAKIADYGIARFTALQGLCAQEGTPGFRAPEVINKENYSFQADIFSFGLTLFVLLTGKHPFQYMDSSMEMDRALSERRQIPPPETHTTHTWPDMQQVIMACLKYDPDTRPTTDNLWDTLRKPEIHGVHKVITVSRSTTVECLAVEEREGKHGLRLWIASGDSESFQLSFSDLSDPSSKTRGVFFNHGRVLCMLSLGYSRLAIGTQLGRVWLFDTTDETYKTLHSSLQMEGSVLCMTYCKRKTNDDTLLVGLANGRIALLPVQELIQLINSFKEPNRELVCLYPGEDYEPVKCMVRQGTRVYVTCGSQVLVLNTERGFVFDKIIETGERHPSAAAIHSLAVVKSILILSKRSSTVVEVWDMHSEKQSHTVDLVKACGIPNTEARITAMSADQRSIWVGTHGGYICIIDIMTLKMVMVTRRYTQAVRSLEHVNSSGPLKHRAVFSGGLGYVDVFQDTKGFLHGCVLMWDADLPEYAKMLRDYERRRRELSRSSNKFPK</sequence>
<dbReference type="Pfam" id="PF00069">
    <property type="entry name" value="Pkinase"/>
    <property type="match status" value="1"/>
</dbReference>
<dbReference type="PROSITE" id="PS50088">
    <property type="entry name" value="ANK_REPEAT"/>
    <property type="match status" value="1"/>
</dbReference>
<evidence type="ECO:0000256" key="8">
    <source>
        <dbReference type="ARBA" id="ARBA00022741"/>
    </source>
</evidence>
<proteinExistence type="inferred from homology"/>
<dbReference type="PROSITE" id="PS50011">
    <property type="entry name" value="PROTEIN_KINASE_DOM"/>
    <property type="match status" value="1"/>
</dbReference>
<comment type="catalytic activity">
    <reaction evidence="13">
        <text>L-seryl-[protein] + ATP = O-phospho-L-seryl-[protein] + ADP + H(+)</text>
        <dbReference type="Rhea" id="RHEA:17989"/>
        <dbReference type="Rhea" id="RHEA-COMP:9863"/>
        <dbReference type="Rhea" id="RHEA-COMP:11604"/>
        <dbReference type="ChEBI" id="CHEBI:15378"/>
        <dbReference type="ChEBI" id="CHEBI:29999"/>
        <dbReference type="ChEBI" id="CHEBI:30616"/>
        <dbReference type="ChEBI" id="CHEBI:83421"/>
        <dbReference type="ChEBI" id="CHEBI:456216"/>
        <dbReference type="EC" id="2.7.11.1"/>
    </reaction>
</comment>
<keyword evidence="9" id="KW-0418">Kinase</keyword>
<accession>A0ABY7FZG6</accession>
<keyword evidence="11" id="KW-0342">GTP-binding</keyword>
<dbReference type="Pfam" id="PF16095">
    <property type="entry name" value="COR-A"/>
    <property type="match status" value="1"/>
</dbReference>
<feature type="compositionally biased region" description="Polar residues" evidence="16">
    <location>
        <begin position="899"/>
        <end position="926"/>
    </location>
</feature>
<dbReference type="Gene3D" id="3.40.50.300">
    <property type="entry name" value="P-loop containing nucleotide triphosphate hydrolases"/>
    <property type="match status" value="1"/>
</dbReference>
<feature type="compositionally biased region" description="Low complexity" evidence="16">
    <location>
        <begin position="988"/>
        <end position="1003"/>
    </location>
</feature>
<dbReference type="PANTHER" id="PTHR48005">
    <property type="entry name" value="LEUCINE RICH REPEAT KINASE 2"/>
    <property type="match status" value="1"/>
</dbReference>
<dbReference type="PROSITE" id="PS00107">
    <property type="entry name" value="PROTEIN_KINASE_ATP"/>
    <property type="match status" value="1"/>
</dbReference>
<dbReference type="InterPro" id="IPR000719">
    <property type="entry name" value="Prot_kinase_dom"/>
</dbReference>
<dbReference type="SUPFAM" id="SSF52540">
    <property type="entry name" value="P-loop containing nucleoside triphosphate hydrolases"/>
    <property type="match status" value="1"/>
</dbReference>
<evidence type="ECO:0000256" key="5">
    <source>
        <dbReference type="ARBA" id="ARBA00022614"/>
    </source>
</evidence>
<dbReference type="SMART" id="SM00175">
    <property type="entry name" value="RAB"/>
    <property type="match status" value="1"/>
</dbReference>
<dbReference type="InterPro" id="IPR056593">
    <property type="entry name" value="ANK_LRRK2"/>
</dbReference>
<dbReference type="Gene3D" id="3.30.200.20">
    <property type="entry name" value="Phosphorylase Kinase, domain 1"/>
    <property type="match status" value="1"/>
</dbReference>
<evidence type="ECO:0000313" key="19">
    <source>
        <dbReference type="EMBL" id="WAR26669.1"/>
    </source>
</evidence>
<dbReference type="InterPro" id="IPR015943">
    <property type="entry name" value="WD40/YVTN_repeat-like_dom_sf"/>
</dbReference>
<comment type="similarity">
    <text evidence="2">Belongs to the protein kinase superfamily. TKL Ser/Thr protein kinase family. ROCO subfamily.</text>
</comment>
<evidence type="ECO:0000256" key="4">
    <source>
        <dbReference type="ARBA" id="ARBA00022527"/>
    </source>
</evidence>
<keyword evidence="14" id="KW-0040">ANK repeat</keyword>